<organism evidence="1 2">
    <name type="scientific">Neonectria magnoliae</name>
    <dbReference type="NCBI Taxonomy" id="2732573"/>
    <lineage>
        <taxon>Eukaryota</taxon>
        <taxon>Fungi</taxon>
        <taxon>Dikarya</taxon>
        <taxon>Ascomycota</taxon>
        <taxon>Pezizomycotina</taxon>
        <taxon>Sordariomycetes</taxon>
        <taxon>Hypocreomycetidae</taxon>
        <taxon>Hypocreales</taxon>
        <taxon>Nectriaceae</taxon>
        <taxon>Neonectria</taxon>
    </lineage>
</organism>
<protein>
    <submittedName>
        <fullName evidence="1">Uncharacterized protein</fullName>
    </submittedName>
</protein>
<dbReference type="EMBL" id="JAZAVK010000014">
    <property type="protein sequence ID" value="KAK7431114.1"/>
    <property type="molecule type" value="Genomic_DNA"/>
</dbReference>
<comment type="caution">
    <text evidence="1">The sequence shown here is derived from an EMBL/GenBank/DDBJ whole genome shotgun (WGS) entry which is preliminary data.</text>
</comment>
<sequence length="88" mass="10064">MAKSKTWARQIAEANEWRDNWKTEIEEALPDIEPILARRKGRKGVRFLYQALEDLKSNAESGTGLPNYDETTPSILKDGAARAFLDYH</sequence>
<accession>A0ABR1ICY1</accession>
<evidence type="ECO:0000313" key="1">
    <source>
        <dbReference type="EMBL" id="KAK7431114.1"/>
    </source>
</evidence>
<evidence type="ECO:0000313" key="2">
    <source>
        <dbReference type="Proteomes" id="UP001498421"/>
    </source>
</evidence>
<dbReference type="Proteomes" id="UP001498421">
    <property type="component" value="Unassembled WGS sequence"/>
</dbReference>
<keyword evidence="2" id="KW-1185">Reference proteome</keyword>
<reference evidence="1 2" key="1">
    <citation type="journal article" date="2025" name="Microbiol. Resour. Announc.">
        <title>Draft genome sequences for Neonectria magnoliae and Neonectria punicea, canker pathogens of Liriodendron tulipifera and Acer saccharum in West Virginia.</title>
        <authorList>
            <person name="Petronek H.M."/>
            <person name="Kasson M.T."/>
            <person name="Metheny A.M."/>
            <person name="Stauder C.M."/>
            <person name="Lovett B."/>
            <person name="Lynch S.C."/>
            <person name="Garnas J.R."/>
            <person name="Kasson L.R."/>
            <person name="Stajich J.E."/>
        </authorList>
    </citation>
    <scope>NUCLEOTIDE SEQUENCE [LARGE SCALE GENOMIC DNA]</scope>
    <source>
        <strain evidence="1 2">NRRL 64651</strain>
    </source>
</reference>
<name>A0ABR1ICY1_9HYPO</name>
<gene>
    <name evidence="1" type="ORF">QQZ08_002395</name>
</gene>
<proteinExistence type="predicted"/>